<dbReference type="AlphaFoldDB" id="A0A0A1TDU2"/>
<dbReference type="InterPro" id="IPR036812">
    <property type="entry name" value="NAD(P)_OxRdtase_dom_sf"/>
</dbReference>
<dbReference type="PANTHER" id="PTHR43364">
    <property type="entry name" value="NADH-SPECIFIC METHYLGLYOXAL REDUCTASE-RELATED"/>
    <property type="match status" value="1"/>
</dbReference>
<dbReference type="FunFam" id="3.20.20.100:FF:000004">
    <property type="entry name" value="Oxidoreductase, aldo/keto reductase"/>
    <property type="match status" value="1"/>
</dbReference>
<evidence type="ECO:0000256" key="2">
    <source>
        <dbReference type="ARBA" id="ARBA00023002"/>
    </source>
</evidence>
<accession>A0A0A1TDU2</accession>
<keyword evidence="2" id="KW-0560">Oxidoreductase</keyword>
<dbReference type="GO" id="GO:0016491">
    <property type="term" value="F:oxidoreductase activity"/>
    <property type="evidence" value="ECO:0007669"/>
    <property type="project" value="UniProtKB-KW"/>
</dbReference>
<dbReference type="GO" id="GO:0005829">
    <property type="term" value="C:cytosol"/>
    <property type="evidence" value="ECO:0007669"/>
    <property type="project" value="UniProtKB-ARBA"/>
</dbReference>
<feature type="domain" description="NADP-dependent oxidoreductase" evidence="3">
    <location>
        <begin position="35"/>
        <end position="352"/>
    </location>
</feature>
<dbReference type="EMBL" id="CDHN01000002">
    <property type="protein sequence ID" value="CEJ87545.1"/>
    <property type="molecule type" value="Genomic_DNA"/>
</dbReference>
<evidence type="ECO:0000259" key="3">
    <source>
        <dbReference type="Pfam" id="PF00248"/>
    </source>
</evidence>
<gene>
    <name evidence="4" type="ORF">VHEMI04449</name>
</gene>
<evidence type="ECO:0000313" key="5">
    <source>
        <dbReference type="Proteomes" id="UP000039046"/>
    </source>
</evidence>
<dbReference type="InterPro" id="IPR050523">
    <property type="entry name" value="AKR_Detox_Biosynth"/>
</dbReference>
<evidence type="ECO:0000256" key="1">
    <source>
        <dbReference type="ARBA" id="ARBA00005179"/>
    </source>
</evidence>
<dbReference type="PANTHER" id="PTHR43364:SF15">
    <property type="entry name" value="ARYL-ALCOHOL DEHYDROGENASE AAD16-RELATED"/>
    <property type="match status" value="1"/>
</dbReference>
<evidence type="ECO:0000313" key="4">
    <source>
        <dbReference type="EMBL" id="CEJ87545.1"/>
    </source>
</evidence>
<dbReference type="STRING" id="1531966.A0A0A1TDU2"/>
<dbReference type="Pfam" id="PF00248">
    <property type="entry name" value="Aldo_ket_red"/>
    <property type="match status" value="1"/>
</dbReference>
<sequence length="361" mass="40658">MAQDSQNVYANLAIKPPSTDMEYTRLGDSGLKVSKIILGAMSYGSKDWAKWVLEEEEALPLLEHAYKVGINTWDTANVYSDGRSEEIIAKALDKYKIPRENVVILTKCRFGTSVPGEPPLPLLASYTNDGRMVNRAGLSRKHIFDAVQHSVRRLGTYIDVLQIHRIDPDVPYKEIMRALNDVVENGWVRYIGASSMPAWEFQMLQNIAEKHGWHKFISMQNYYNLLYREEEREMIPYCKKIGVGLIPWSPNARGLLARPWNSSDHASIRADTDLGLSVLFQKEDPVSEAIVSVVEAIAKERDLPMATISTAWCLSKGVNPIVGLSSKDRIDKIAKAIKVVLTDNEIARLEAAYVPKPIVRF</sequence>
<dbReference type="HOGENOM" id="CLU_023205_2_0_1"/>
<proteinExistence type="predicted"/>
<dbReference type="Gene3D" id="3.20.20.100">
    <property type="entry name" value="NADP-dependent oxidoreductase domain"/>
    <property type="match status" value="1"/>
</dbReference>
<protein>
    <recommendedName>
        <fullName evidence="3">NADP-dependent oxidoreductase domain-containing protein</fullName>
    </recommendedName>
</protein>
<dbReference type="OrthoDB" id="1720422at2759"/>
<name>A0A0A1TDU2_9HYPO</name>
<keyword evidence="5" id="KW-1185">Reference proteome</keyword>
<reference evidence="4 5" key="1">
    <citation type="journal article" date="2015" name="Genome Announc.">
        <title>Draft Genome Sequence and Gene Annotation of the Entomopathogenic Fungus Verticillium hemipterigenum.</title>
        <authorList>
            <person name="Horn F."/>
            <person name="Habel A."/>
            <person name="Scharf D.H."/>
            <person name="Dworschak J."/>
            <person name="Brakhage A.A."/>
            <person name="Guthke R."/>
            <person name="Hertweck C."/>
            <person name="Linde J."/>
        </authorList>
    </citation>
    <scope>NUCLEOTIDE SEQUENCE [LARGE SCALE GENOMIC DNA]</scope>
</reference>
<dbReference type="InterPro" id="IPR023210">
    <property type="entry name" value="NADP_OxRdtase_dom"/>
</dbReference>
<dbReference type="SUPFAM" id="SSF51430">
    <property type="entry name" value="NAD(P)-linked oxidoreductase"/>
    <property type="match status" value="1"/>
</dbReference>
<organism evidence="4 5">
    <name type="scientific">[Torrubiella] hemipterigena</name>
    <dbReference type="NCBI Taxonomy" id="1531966"/>
    <lineage>
        <taxon>Eukaryota</taxon>
        <taxon>Fungi</taxon>
        <taxon>Dikarya</taxon>
        <taxon>Ascomycota</taxon>
        <taxon>Pezizomycotina</taxon>
        <taxon>Sordariomycetes</taxon>
        <taxon>Hypocreomycetidae</taxon>
        <taxon>Hypocreales</taxon>
        <taxon>Clavicipitaceae</taxon>
        <taxon>Clavicipitaceae incertae sedis</taxon>
        <taxon>'Torrubiella' clade</taxon>
    </lineage>
</organism>
<dbReference type="CDD" id="cd19079">
    <property type="entry name" value="AKR_EcYajO-like"/>
    <property type="match status" value="1"/>
</dbReference>
<dbReference type="Proteomes" id="UP000039046">
    <property type="component" value="Unassembled WGS sequence"/>
</dbReference>
<comment type="pathway">
    <text evidence="1">Secondary metabolite biosynthesis.</text>
</comment>